<evidence type="ECO:0000259" key="1">
    <source>
        <dbReference type="Pfam" id="PF00024"/>
    </source>
</evidence>
<dbReference type="Pfam" id="PF00024">
    <property type="entry name" value="PAN_1"/>
    <property type="match status" value="1"/>
</dbReference>
<dbReference type="Proteomes" id="UP001519460">
    <property type="component" value="Unassembled WGS sequence"/>
</dbReference>
<dbReference type="InterPro" id="IPR016186">
    <property type="entry name" value="C-type_lectin-like/link_sf"/>
</dbReference>
<comment type="caution">
    <text evidence="2">The sequence shown here is derived from an EMBL/GenBank/DDBJ whole genome shotgun (WGS) entry which is preliminary data.</text>
</comment>
<name>A0ABD0KWR4_9CAEN</name>
<proteinExistence type="predicted"/>
<evidence type="ECO:0000313" key="2">
    <source>
        <dbReference type="EMBL" id="KAK7491334.1"/>
    </source>
</evidence>
<dbReference type="Gene3D" id="3.10.100.10">
    <property type="entry name" value="Mannose-Binding Protein A, subunit A"/>
    <property type="match status" value="1"/>
</dbReference>
<dbReference type="InterPro" id="IPR016187">
    <property type="entry name" value="CTDL_fold"/>
</dbReference>
<reference evidence="2 3" key="1">
    <citation type="journal article" date="2023" name="Sci. Data">
        <title>Genome assembly of the Korean intertidal mud-creeper Batillaria attramentaria.</title>
        <authorList>
            <person name="Patra A.K."/>
            <person name="Ho P.T."/>
            <person name="Jun S."/>
            <person name="Lee S.J."/>
            <person name="Kim Y."/>
            <person name="Won Y.J."/>
        </authorList>
    </citation>
    <scope>NUCLEOTIDE SEQUENCE [LARGE SCALE GENOMIC DNA]</scope>
    <source>
        <strain evidence="2">Wonlab-2016</strain>
    </source>
</reference>
<dbReference type="EMBL" id="JACVVK020000116">
    <property type="protein sequence ID" value="KAK7491334.1"/>
    <property type="molecule type" value="Genomic_DNA"/>
</dbReference>
<dbReference type="InterPro" id="IPR003609">
    <property type="entry name" value="Pan_app"/>
</dbReference>
<dbReference type="SUPFAM" id="SSF57414">
    <property type="entry name" value="Hairpin loop containing domain-like"/>
    <property type="match status" value="1"/>
</dbReference>
<organism evidence="2 3">
    <name type="scientific">Batillaria attramentaria</name>
    <dbReference type="NCBI Taxonomy" id="370345"/>
    <lineage>
        <taxon>Eukaryota</taxon>
        <taxon>Metazoa</taxon>
        <taxon>Spiralia</taxon>
        <taxon>Lophotrochozoa</taxon>
        <taxon>Mollusca</taxon>
        <taxon>Gastropoda</taxon>
        <taxon>Caenogastropoda</taxon>
        <taxon>Sorbeoconcha</taxon>
        <taxon>Cerithioidea</taxon>
        <taxon>Batillariidae</taxon>
        <taxon>Batillaria</taxon>
    </lineage>
</organism>
<protein>
    <recommendedName>
        <fullName evidence="1">Apple domain-containing protein</fullName>
    </recommendedName>
</protein>
<feature type="non-terminal residue" evidence="2">
    <location>
        <position position="225"/>
    </location>
</feature>
<accession>A0ABD0KWR4</accession>
<feature type="domain" description="Apple" evidence="1">
    <location>
        <begin position="20"/>
        <end position="74"/>
    </location>
</feature>
<gene>
    <name evidence="2" type="ORF">BaRGS_00017435</name>
</gene>
<sequence>MWTHQDLFDDLIPFNAEDPSLTAKTTLQCAISCRVRQWCNSFFYNSVSKQCRLQRYVFMSLKDSTFNDTGSRYYRLKSESCPLEEGYVVDRVTSTCYRPVRKPNKSWVDARTACIADESDLVVLEPVEKLDFLYNLFVKNFNFYKNDNAWQLGGSRPQSAWGTTSFPGGVPDHVWVNGQPVDFTATAPYWKPGGPDDAAKNVIGIKNKHFYKLYNYKGGNNNANA</sequence>
<dbReference type="CDD" id="cd00037">
    <property type="entry name" value="CLECT"/>
    <property type="match status" value="1"/>
</dbReference>
<keyword evidence="3" id="KW-1185">Reference proteome</keyword>
<evidence type="ECO:0000313" key="3">
    <source>
        <dbReference type="Proteomes" id="UP001519460"/>
    </source>
</evidence>
<dbReference type="AlphaFoldDB" id="A0ABD0KWR4"/>
<dbReference type="SUPFAM" id="SSF56436">
    <property type="entry name" value="C-type lectin-like"/>
    <property type="match status" value="1"/>
</dbReference>